<dbReference type="PRINTS" id="PR00811">
    <property type="entry name" value="BCTERIALGSPD"/>
</dbReference>
<dbReference type="InterPro" id="IPR050810">
    <property type="entry name" value="Bact_Secretion_Sys_Channel"/>
</dbReference>
<feature type="chain" id="PRO_5023895330" evidence="3">
    <location>
        <begin position="27"/>
        <end position="500"/>
    </location>
</feature>
<dbReference type="GO" id="GO:0015627">
    <property type="term" value="C:type II protein secretion system complex"/>
    <property type="evidence" value="ECO:0007669"/>
    <property type="project" value="TreeGrafter"/>
</dbReference>
<reference evidence="6 7" key="1">
    <citation type="submission" date="2019-09" db="EMBL/GenBank/DDBJ databases">
        <authorList>
            <person name="Feng G."/>
        </authorList>
    </citation>
    <scope>NUCLEOTIDE SEQUENCE [LARGE SCALE GENOMIC DNA]</scope>
    <source>
        <strain evidence="6 7">KACC 19283</strain>
    </source>
</reference>
<accession>A0A5J5ICK4</accession>
<keyword evidence="3" id="KW-0732">Signal</keyword>
<dbReference type="AlphaFoldDB" id="A0A5J5ICK4"/>
<dbReference type="GO" id="GO:0009306">
    <property type="term" value="P:protein secretion"/>
    <property type="evidence" value="ECO:0007669"/>
    <property type="project" value="InterPro"/>
</dbReference>
<feature type="domain" description="Type II/III secretion system secretin-like" evidence="4">
    <location>
        <begin position="269"/>
        <end position="423"/>
    </location>
</feature>
<evidence type="ECO:0000259" key="4">
    <source>
        <dbReference type="Pfam" id="PF00263"/>
    </source>
</evidence>
<evidence type="ECO:0000313" key="6">
    <source>
        <dbReference type="EMBL" id="KAA9033188.1"/>
    </source>
</evidence>
<dbReference type="PRINTS" id="PR01032">
    <property type="entry name" value="PHAGEIV"/>
</dbReference>
<evidence type="ECO:0000313" key="7">
    <source>
        <dbReference type="Proteomes" id="UP000325933"/>
    </source>
</evidence>
<feature type="signal peptide" evidence="3">
    <location>
        <begin position="1"/>
        <end position="26"/>
    </location>
</feature>
<dbReference type="PANTHER" id="PTHR30332">
    <property type="entry name" value="PROBABLE GENERAL SECRETION PATHWAY PROTEIN D"/>
    <property type="match status" value="1"/>
</dbReference>
<gene>
    <name evidence="6" type="ORF">F4U95_04170</name>
</gene>
<feature type="region of interest" description="Disordered" evidence="2">
    <location>
        <begin position="452"/>
        <end position="500"/>
    </location>
</feature>
<dbReference type="InterPro" id="IPR004846">
    <property type="entry name" value="T2SS/T3SS_dom"/>
</dbReference>
<dbReference type="Proteomes" id="UP000325933">
    <property type="component" value="Unassembled WGS sequence"/>
</dbReference>
<comment type="similarity">
    <text evidence="1">Belongs to the bacterial secretin family.</text>
</comment>
<evidence type="ECO:0000259" key="5">
    <source>
        <dbReference type="Pfam" id="PF13629"/>
    </source>
</evidence>
<protein>
    <submittedName>
        <fullName evidence="6">Type II and III secretion system protein family protein</fullName>
    </submittedName>
</protein>
<dbReference type="PANTHER" id="PTHR30332:SF17">
    <property type="entry name" value="TYPE IV PILIATION SYSTEM PROTEIN DR_0774-RELATED"/>
    <property type="match status" value="1"/>
</dbReference>
<dbReference type="InterPro" id="IPR032789">
    <property type="entry name" value="T2SS-T3SS_pil_N"/>
</dbReference>
<evidence type="ECO:0000256" key="1">
    <source>
        <dbReference type="RuleBase" id="RU004003"/>
    </source>
</evidence>
<feature type="domain" description="Pilus formation protein N-terminal" evidence="5">
    <location>
        <begin position="42"/>
        <end position="110"/>
    </location>
</feature>
<dbReference type="RefSeq" id="WP_120251953.1">
    <property type="nucleotide sequence ID" value="NZ_JBNNIY010000011.1"/>
</dbReference>
<dbReference type="Pfam" id="PF13629">
    <property type="entry name" value="T2SS-T3SS_pil_N"/>
    <property type="match status" value="1"/>
</dbReference>
<evidence type="ECO:0000256" key="2">
    <source>
        <dbReference type="SAM" id="MobiDB-lite"/>
    </source>
</evidence>
<sequence length="500" mass="51667">MKSLHNRAPRLAAPAIALGLAVAAIAAPTTALNAAPSSAQDNAILLSVGGSRVVNLTAKMSDVVIADPEVVDVHVRSQNQLYLIAKKPGETTVFVTATNGKVLFSGTVRVGNNLTSIDDMLHLAMPGAEIAVNKMNGMILLTGTIQAPEDAAEAERLTQAFVGKDVTVVSRLRMATPLQVMLQVKIAEVSKDIGHKIGMNVTGLGTGSGSFSGYFNRADRAFQTNSSTTGAANDITRSWTFNSPTDGTTSLGFVAKLLGMDIAAALDLAESSGLATTLAQPNLTSLSGETASFLAGGEYPYTVNNGANNGNSIEFKQYGVQLAFTPTVLADGRISLRVRPTVSSLDFTVNSSVPALKSRTAETTVELGSGQAFMIAGLLNSQTGNTVNKVPGLGDIPILGSLFKSRSFQRNETELVIVVTPYLAKPMNASDVRLPTDGFRNATQAQGLLLQQGNDGISGGRSPAPARAPGSTPVVPGSHVSAAAPGKSNKTGAAAPGFSF</sequence>
<dbReference type="EMBL" id="VYQA01000002">
    <property type="protein sequence ID" value="KAA9033188.1"/>
    <property type="molecule type" value="Genomic_DNA"/>
</dbReference>
<organism evidence="6 7">
    <name type="scientific">Sphingobium limneticum</name>
    <dbReference type="NCBI Taxonomy" id="1007511"/>
    <lineage>
        <taxon>Bacteria</taxon>
        <taxon>Pseudomonadati</taxon>
        <taxon>Pseudomonadota</taxon>
        <taxon>Alphaproteobacteria</taxon>
        <taxon>Sphingomonadales</taxon>
        <taxon>Sphingomonadaceae</taxon>
        <taxon>Sphingobium</taxon>
    </lineage>
</organism>
<dbReference type="InterPro" id="IPR001775">
    <property type="entry name" value="GspD/PilQ"/>
</dbReference>
<dbReference type="Pfam" id="PF00263">
    <property type="entry name" value="Secretin"/>
    <property type="match status" value="1"/>
</dbReference>
<proteinExistence type="inferred from homology"/>
<evidence type="ECO:0000256" key="3">
    <source>
        <dbReference type="SAM" id="SignalP"/>
    </source>
</evidence>
<name>A0A5J5ICK4_9SPHN</name>
<comment type="caution">
    <text evidence="6">The sequence shown here is derived from an EMBL/GenBank/DDBJ whole genome shotgun (WGS) entry which is preliminary data.</text>
</comment>